<dbReference type="OrthoDB" id="19261at2157"/>
<comment type="catalytic activity">
    <reaction evidence="2">
        <text>Endonucleolytic cleavage of RNA, removing 5'-extranucleotides from tRNA precursor.</text>
        <dbReference type="EC" id="3.1.26.5"/>
    </reaction>
</comment>
<dbReference type="Proteomes" id="UP000060390">
    <property type="component" value="Chromosome"/>
</dbReference>
<dbReference type="EMBL" id="CP011564">
    <property type="protein sequence ID" value="ALG82471.1"/>
    <property type="molecule type" value="Genomic_DNA"/>
</dbReference>
<gene>
    <name evidence="2" type="primary">rnp2</name>
    <name evidence="4" type="ORF">HLASA_1586</name>
    <name evidence="3" type="ORF">HLASF_1599</name>
</gene>
<dbReference type="Gene3D" id="3.30.70.3250">
    <property type="entry name" value="Ribonuclease P, Pop5 subunit"/>
    <property type="match status" value="1"/>
</dbReference>
<sequence length="159" mass="17352">MKHLPKHLRQRWRYLAVELETWPDASISEVEFQRSLWFAAQNLIGDVGSAEAELRVVSFAFGDGAGSALVRTRRGAESLARAAIACVDSVYDEPIRVTVGGISGTVRAAEEKYLGGPAEATEQESVAFRNESRRAVARNGRLDVEIDGTFVGATRLDTT</sequence>
<dbReference type="KEGG" id="hsu:HLASF_1599"/>
<proteinExistence type="inferred from homology"/>
<evidence type="ECO:0000256" key="2">
    <source>
        <dbReference type="HAMAP-Rule" id="MF_00755"/>
    </source>
</evidence>
<keyword evidence="2" id="KW-0540">Nuclease</keyword>
<dbReference type="HOGENOM" id="CLU_137733_0_0_2"/>
<name>A0A0F7PBK8_9EURY</name>
<dbReference type="AlphaFoldDB" id="A0A0F7PBK8"/>
<dbReference type="KEGG" id="hsf:HLASA_1586"/>
<keyword evidence="2" id="KW-0255">Endonuclease</keyword>
<dbReference type="GO" id="GO:0030677">
    <property type="term" value="C:ribonuclease P complex"/>
    <property type="evidence" value="ECO:0007669"/>
    <property type="project" value="UniProtKB-UniRule"/>
</dbReference>
<dbReference type="EMBL" id="CP008874">
    <property type="protein sequence ID" value="AKH98077.1"/>
    <property type="molecule type" value="Genomic_DNA"/>
</dbReference>
<evidence type="ECO:0000313" key="6">
    <source>
        <dbReference type="Proteomes" id="UP000069906"/>
    </source>
</evidence>
<dbReference type="InterPro" id="IPR038085">
    <property type="entry name" value="Rnp2-like_sf"/>
</dbReference>
<keyword evidence="2" id="KW-0963">Cytoplasm</keyword>
<dbReference type="EC" id="3.1.26.5" evidence="2"/>
<evidence type="ECO:0000313" key="5">
    <source>
        <dbReference type="Proteomes" id="UP000060390"/>
    </source>
</evidence>
<reference evidence="5" key="2">
    <citation type="submission" date="2015-05" db="EMBL/GenBank/DDBJ databases">
        <title>Complete genome sequence of Halanaeroarchaeum sulfurireducens type strain M27-SA2, a sulfate-reducer haloarchaeon from marine anoxic lake Medee.</title>
        <authorList>
            <person name="Messina E."/>
            <person name="Kublanov I.V."/>
            <person name="Toshchakov S."/>
            <person name="Arcadi E."/>
            <person name="La Spada G."/>
            <person name="La Cono V."/>
            <person name="Yakimov M.M."/>
        </authorList>
    </citation>
    <scope>NUCLEOTIDE SEQUENCE [LARGE SCALE GENOMIC DNA]</scope>
    <source>
        <strain evidence="5">M27-SA2</strain>
    </source>
</reference>
<dbReference type="STRING" id="1604004.HLASA_1586"/>
<keyword evidence="1 2" id="KW-0819">tRNA processing</keyword>
<dbReference type="PATRIC" id="fig|1604004.4.peg.1673"/>
<dbReference type="RefSeq" id="WP_050048767.1">
    <property type="nucleotide sequence ID" value="NZ_CP008874.1"/>
</dbReference>
<comment type="subcellular location">
    <subcellularLocation>
        <location evidence="2">Cytoplasm</location>
    </subcellularLocation>
</comment>
<comment type="similarity">
    <text evidence="2">Belongs to the eukaryotic/archaeal RNase P protein component 2 family.</text>
</comment>
<comment type="function">
    <text evidence="2">Part of ribonuclease P, a protein complex that generates mature tRNA molecules by cleaving their 5'-ends.</text>
</comment>
<accession>A0A0F7PBK8</accession>
<evidence type="ECO:0000256" key="1">
    <source>
        <dbReference type="ARBA" id="ARBA00022694"/>
    </source>
</evidence>
<evidence type="ECO:0000313" key="3">
    <source>
        <dbReference type="EMBL" id="AKH98077.1"/>
    </source>
</evidence>
<reference evidence="3 6" key="1">
    <citation type="journal article" date="2015" name="ISME J.">
        <title>Elemental sulfur and acetate can support life of a novel strictly anaerobic haloarchaeon.</title>
        <authorList>
            <person name="Sorokin D.Y."/>
            <person name="Kublanov I.V."/>
            <person name="Gavrilov S.N."/>
            <person name="Rojo D."/>
            <person name="Roman P."/>
            <person name="Golyshin P.N."/>
            <person name="Slepak V.Z."/>
            <person name="Smedile F."/>
            <person name="Ferrer M."/>
            <person name="Messina E."/>
            <person name="La Cono V."/>
            <person name="Yakimov M.M."/>
        </authorList>
    </citation>
    <scope>NUCLEOTIDE SEQUENCE [LARGE SCALE GENOMIC DNA]</scope>
    <source>
        <strain evidence="3 6">HSR2</strain>
    </source>
</reference>
<dbReference type="GO" id="GO:0004526">
    <property type="term" value="F:ribonuclease P activity"/>
    <property type="evidence" value="ECO:0007669"/>
    <property type="project" value="UniProtKB-UniRule"/>
</dbReference>
<dbReference type="Pfam" id="PF01900">
    <property type="entry name" value="RNase_P_Rpp14"/>
    <property type="match status" value="1"/>
</dbReference>
<keyword evidence="2 3" id="KW-0378">Hydrolase</keyword>
<keyword evidence="6" id="KW-1185">Reference proteome</keyword>
<dbReference type="GO" id="GO:0001682">
    <property type="term" value="P:tRNA 5'-leader removal"/>
    <property type="evidence" value="ECO:0007669"/>
    <property type="project" value="UniProtKB-UniRule"/>
</dbReference>
<reference evidence="4 5" key="3">
    <citation type="journal article" date="2016" name="Stand. Genomic Sci.">
        <title>Complete genome sequence of 'Halanaeroarchaeum sulfurireducens' M27-SA2, a sulfur-reducing and acetate-oxidizing haloarchaeon from the deep-sea hypersaline anoxic lake Medee.</title>
        <authorList>
            <person name="Messina E."/>
            <person name="Sorokin D.Y."/>
            <person name="Kublanov I.V."/>
            <person name="Toshchakov S."/>
            <person name="Lopatina A."/>
            <person name="Arcadi E."/>
            <person name="Smedile F."/>
            <person name="La Spada G."/>
            <person name="La Cono V."/>
            <person name="Yakimov M.M."/>
        </authorList>
    </citation>
    <scope>NUCLEOTIDE SEQUENCE [LARGE SCALE GENOMIC DNA]</scope>
    <source>
        <strain evidence="4 5">M27-SA2</strain>
    </source>
</reference>
<evidence type="ECO:0000313" key="4">
    <source>
        <dbReference type="EMBL" id="ALG82471.1"/>
    </source>
</evidence>
<dbReference type="InterPro" id="IPR002759">
    <property type="entry name" value="Pop5/Rpp14/Rnp2-like"/>
</dbReference>
<dbReference type="SUPFAM" id="SSF160350">
    <property type="entry name" value="Rnp2-like"/>
    <property type="match status" value="1"/>
</dbReference>
<dbReference type="GeneID" id="26010924"/>
<dbReference type="GO" id="GO:0005737">
    <property type="term" value="C:cytoplasm"/>
    <property type="evidence" value="ECO:0007669"/>
    <property type="project" value="UniProtKB-SubCell"/>
</dbReference>
<dbReference type="HAMAP" id="MF_00755">
    <property type="entry name" value="RNase_P_2"/>
    <property type="match status" value="1"/>
</dbReference>
<dbReference type="Proteomes" id="UP000069906">
    <property type="component" value="Chromosome"/>
</dbReference>
<organism evidence="3 6">
    <name type="scientific">Halanaeroarchaeum sulfurireducens</name>
    <dbReference type="NCBI Taxonomy" id="1604004"/>
    <lineage>
        <taxon>Archaea</taxon>
        <taxon>Methanobacteriati</taxon>
        <taxon>Methanobacteriota</taxon>
        <taxon>Stenosarchaea group</taxon>
        <taxon>Halobacteria</taxon>
        <taxon>Halobacteriales</taxon>
        <taxon>Halobacteriaceae</taxon>
        <taxon>Halanaeroarchaeum</taxon>
    </lineage>
</organism>
<protein>
    <recommendedName>
        <fullName evidence="2">Ribonuclease P protein component 2</fullName>
        <shortName evidence="2">RNase P component 2</shortName>
        <ecNumber evidence="2">3.1.26.5</ecNumber>
    </recommendedName>
    <alternativeName>
        <fullName evidence="2">Pop5</fullName>
    </alternativeName>
</protein>
<comment type="subunit">
    <text evidence="2">Consists of a catalytic RNA component and at least 4-5 protein subunits.</text>
</comment>